<reference evidence="2" key="1">
    <citation type="submission" date="2019-10" db="EMBL/GenBank/DDBJ databases">
        <title>The sequence and de novo assembly of the wild yak genome.</title>
        <authorList>
            <person name="Liu Y."/>
        </authorList>
    </citation>
    <scope>NUCLEOTIDE SEQUENCE [LARGE SCALE GENOMIC DNA]</scope>
    <source>
        <strain evidence="2">WY2019</strain>
    </source>
</reference>
<dbReference type="EMBL" id="VBQZ03013358">
    <property type="protein sequence ID" value="MXR00100.1"/>
    <property type="molecule type" value="Genomic_DNA"/>
</dbReference>
<evidence type="ECO:0000313" key="3">
    <source>
        <dbReference type="Proteomes" id="UP000322234"/>
    </source>
</evidence>
<accession>A0A6B0SB04</accession>
<feature type="compositionally biased region" description="Gly residues" evidence="1">
    <location>
        <begin position="84"/>
        <end position="108"/>
    </location>
</feature>
<feature type="region of interest" description="Disordered" evidence="1">
    <location>
        <begin position="63"/>
        <end position="108"/>
    </location>
</feature>
<protein>
    <submittedName>
        <fullName evidence="2">Uncharacterized protein</fullName>
    </submittedName>
</protein>
<evidence type="ECO:0000313" key="2">
    <source>
        <dbReference type="EMBL" id="MXR00100.1"/>
    </source>
</evidence>
<comment type="caution">
    <text evidence="2">The sequence shown here is derived from an EMBL/GenBank/DDBJ whole genome shotgun (WGS) entry which is preliminary data.</text>
</comment>
<evidence type="ECO:0000256" key="1">
    <source>
        <dbReference type="SAM" id="MobiDB-lite"/>
    </source>
</evidence>
<dbReference type="Proteomes" id="UP000322234">
    <property type="component" value="Unassembled WGS sequence"/>
</dbReference>
<gene>
    <name evidence="2" type="ORF">E5288_WYG014923</name>
</gene>
<name>A0A6B0SB04_9CETA</name>
<proteinExistence type="predicted"/>
<feature type="region of interest" description="Disordered" evidence="1">
    <location>
        <begin position="1"/>
        <end position="37"/>
    </location>
</feature>
<dbReference type="AlphaFoldDB" id="A0A6B0SB04"/>
<organism evidence="2 3">
    <name type="scientific">Bos mutus</name>
    <name type="common">wild yak</name>
    <dbReference type="NCBI Taxonomy" id="72004"/>
    <lineage>
        <taxon>Eukaryota</taxon>
        <taxon>Metazoa</taxon>
        <taxon>Chordata</taxon>
        <taxon>Craniata</taxon>
        <taxon>Vertebrata</taxon>
        <taxon>Euteleostomi</taxon>
        <taxon>Mammalia</taxon>
        <taxon>Eutheria</taxon>
        <taxon>Laurasiatheria</taxon>
        <taxon>Artiodactyla</taxon>
        <taxon>Ruminantia</taxon>
        <taxon>Pecora</taxon>
        <taxon>Bovidae</taxon>
        <taxon>Bovinae</taxon>
        <taxon>Bos</taxon>
    </lineage>
</organism>
<keyword evidence="3" id="KW-1185">Reference proteome</keyword>
<sequence length="108" mass="11617">MQAPGWLTQVHSQRRHAEHCVPATRAQHPRQSQESEPTFLMLRSFSVVFQGDMQRRPYIQIRAQDPRGGGGGREQAVTTLCPGSGLGAMAGEGPPGGSGGLGWGPKQR</sequence>